<feature type="chain" id="PRO_5020954391" description="Outer membrane beta-barrel porin/alpha-amylase" evidence="1">
    <location>
        <begin position="38"/>
        <end position="291"/>
    </location>
</feature>
<keyword evidence="1" id="KW-0732">Signal</keyword>
<evidence type="ECO:0000313" key="3">
    <source>
        <dbReference type="Proteomes" id="UP000295129"/>
    </source>
</evidence>
<dbReference type="EMBL" id="SNVV01000001">
    <property type="protein sequence ID" value="TDN57177.1"/>
    <property type="molecule type" value="Genomic_DNA"/>
</dbReference>
<dbReference type="AlphaFoldDB" id="A0A4R6EIA3"/>
<dbReference type="RefSeq" id="WP_246034595.1">
    <property type="nucleotide sequence ID" value="NZ_SNVV01000001.1"/>
</dbReference>
<evidence type="ECO:0008006" key="4">
    <source>
        <dbReference type="Google" id="ProtNLM"/>
    </source>
</evidence>
<organism evidence="2 3">
    <name type="scientific">Azoarcus indigens</name>
    <dbReference type="NCBI Taxonomy" id="29545"/>
    <lineage>
        <taxon>Bacteria</taxon>
        <taxon>Pseudomonadati</taxon>
        <taxon>Pseudomonadota</taxon>
        <taxon>Betaproteobacteria</taxon>
        <taxon>Rhodocyclales</taxon>
        <taxon>Zoogloeaceae</taxon>
        <taxon>Azoarcus</taxon>
    </lineage>
</organism>
<protein>
    <recommendedName>
        <fullName evidence="4">Outer membrane beta-barrel porin/alpha-amylase</fullName>
    </recommendedName>
</protein>
<dbReference type="Pfam" id="PF13557">
    <property type="entry name" value="Phenol_MetA_deg"/>
    <property type="match status" value="1"/>
</dbReference>
<evidence type="ECO:0000313" key="2">
    <source>
        <dbReference type="EMBL" id="TDN57177.1"/>
    </source>
</evidence>
<keyword evidence="3" id="KW-1185">Reference proteome</keyword>
<accession>A0A4R6EIA3</accession>
<comment type="caution">
    <text evidence="2">The sequence shown here is derived from an EMBL/GenBank/DDBJ whole genome shotgun (WGS) entry which is preliminary data.</text>
</comment>
<proteinExistence type="predicted"/>
<name>A0A4R6EIA3_9RHOO</name>
<reference evidence="2 3" key="1">
    <citation type="submission" date="2019-03" db="EMBL/GenBank/DDBJ databases">
        <title>Genomic Encyclopedia of Type Strains, Phase IV (KMG-IV): sequencing the most valuable type-strain genomes for metagenomic binning, comparative biology and taxonomic classification.</title>
        <authorList>
            <person name="Goeker M."/>
        </authorList>
    </citation>
    <scope>NUCLEOTIDE SEQUENCE [LARGE SCALE GENOMIC DNA]</scope>
    <source>
        <strain evidence="2 3">DSM 12121</strain>
    </source>
</reference>
<gene>
    <name evidence="2" type="ORF">C7389_101563</name>
</gene>
<dbReference type="Proteomes" id="UP000295129">
    <property type="component" value="Unassembled WGS sequence"/>
</dbReference>
<evidence type="ECO:0000256" key="1">
    <source>
        <dbReference type="SAM" id="SignalP"/>
    </source>
</evidence>
<feature type="signal peptide" evidence="1">
    <location>
        <begin position="1"/>
        <end position="37"/>
    </location>
</feature>
<sequence>MMPVRQAPSRRGQPKPQLLAATLFALVAAGTALPVQAQTTFDVIGPHEYDLPVDFKPFNVFVQYAYLQRNKRAFDSDGDRVRGSDSEAIVGLSKYVRFWTPDFNRNIGLAWEVIVPEISIRNDRDNSHASGLGDPMTGFAIWYKPRPDLTLGFQSFLQIPAGSSEVSDKNWKNLSSLFWDWRLTDKLGWTADAGFVFQGDRTDDIRPGHSFHTNHRLGYRATPLLEPFLALDYERSKSTSTVDGGHVLDGGIGLMFHTFDNQSITLRYSHSISGENHSVNDSFNIKYAYAW</sequence>
<dbReference type="InterPro" id="IPR025737">
    <property type="entry name" value="FApF"/>
</dbReference>